<dbReference type="InterPro" id="IPR050171">
    <property type="entry name" value="MFS_Transporters"/>
</dbReference>
<feature type="transmembrane region" description="Helical" evidence="9">
    <location>
        <begin position="338"/>
        <end position="356"/>
    </location>
</feature>
<keyword evidence="2 8" id="KW-0813">Transport</keyword>
<dbReference type="PROSITE" id="PS01023">
    <property type="entry name" value="PTR2_2"/>
    <property type="match status" value="1"/>
</dbReference>
<dbReference type="NCBIfam" id="TIGR00924">
    <property type="entry name" value="yjdL_sub1_fam"/>
    <property type="match status" value="1"/>
</dbReference>
<gene>
    <name evidence="11" type="ORF">SAMN05660206_102300</name>
</gene>
<feature type="transmembrane region" description="Helical" evidence="9">
    <location>
        <begin position="292"/>
        <end position="309"/>
    </location>
</feature>
<accession>A0A1I6QEC3</accession>
<feature type="transmembrane region" description="Helical" evidence="9">
    <location>
        <begin position="125"/>
        <end position="141"/>
    </location>
</feature>
<comment type="subcellular location">
    <subcellularLocation>
        <location evidence="1">Cell membrane</location>
        <topology evidence="1">Multi-pass membrane protein</topology>
    </subcellularLocation>
    <subcellularLocation>
        <location evidence="8">Membrane</location>
        <topology evidence="8">Multi-pass membrane protein</topology>
    </subcellularLocation>
</comment>
<evidence type="ECO:0000256" key="5">
    <source>
        <dbReference type="ARBA" id="ARBA00022856"/>
    </source>
</evidence>
<feature type="transmembrane region" description="Helical" evidence="9">
    <location>
        <begin position="368"/>
        <end position="389"/>
    </location>
</feature>
<dbReference type="PROSITE" id="PS50850">
    <property type="entry name" value="MFS"/>
    <property type="match status" value="1"/>
</dbReference>
<organism evidence="11 12">
    <name type="scientific">Sphingobacterium wenxiniae</name>
    <dbReference type="NCBI Taxonomy" id="683125"/>
    <lineage>
        <taxon>Bacteria</taxon>
        <taxon>Pseudomonadati</taxon>
        <taxon>Bacteroidota</taxon>
        <taxon>Sphingobacteriia</taxon>
        <taxon>Sphingobacteriales</taxon>
        <taxon>Sphingobacteriaceae</taxon>
        <taxon>Sphingobacterium</taxon>
    </lineage>
</organism>
<keyword evidence="4 8" id="KW-0812">Transmembrane</keyword>
<dbReference type="Pfam" id="PF00854">
    <property type="entry name" value="PTR2"/>
    <property type="match status" value="2"/>
</dbReference>
<name>A0A1I6QEC3_9SPHI</name>
<dbReference type="Proteomes" id="UP000198785">
    <property type="component" value="Unassembled WGS sequence"/>
</dbReference>
<dbReference type="InterPro" id="IPR005279">
    <property type="entry name" value="Dipep/tripep_permease"/>
</dbReference>
<feature type="transmembrane region" description="Helical" evidence="9">
    <location>
        <begin position="162"/>
        <end position="186"/>
    </location>
</feature>
<dbReference type="EMBL" id="FOZZ01000002">
    <property type="protein sequence ID" value="SFS50794.1"/>
    <property type="molecule type" value="Genomic_DNA"/>
</dbReference>
<evidence type="ECO:0000256" key="4">
    <source>
        <dbReference type="ARBA" id="ARBA00022692"/>
    </source>
</evidence>
<evidence type="ECO:0000313" key="12">
    <source>
        <dbReference type="Proteomes" id="UP000198785"/>
    </source>
</evidence>
<evidence type="ECO:0000256" key="7">
    <source>
        <dbReference type="ARBA" id="ARBA00023136"/>
    </source>
</evidence>
<dbReference type="InterPro" id="IPR036259">
    <property type="entry name" value="MFS_trans_sf"/>
</dbReference>
<feature type="transmembrane region" description="Helical" evidence="9">
    <location>
        <begin position="401"/>
        <end position="423"/>
    </location>
</feature>
<reference evidence="11 12" key="1">
    <citation type="submission" date="2016-10" db="EMBL/GenBank/DDBJ databases">
        <authorList>
            <person name="de Groot N.N."/>
        </authorList>
    </citation>
    <scope>NUCLEOTIDE SEQUENCE [LARGE SCALE GENOMIC DNA]</scope>
    <source>
        <strain evidence="11 12">DSM 22789</strain>
    </source>
</reference>
<feature type="transmembrane region" description="Helical" evidence="9">
    <location>
        <begin position="45"/>
        <end position="63"/>
    </location>
</feature>
<keyword evidence="5" id="KW-0571">Peptide transport</keyword>
<evidence type="ECO:0000256" key="1">
    <source>
        <dbReference type="ARBA" id="ARBA00004651"/>
    </source>
</evidence>
<evidence type="ECO:0000313" key="11">
    <source>
        <dbReference type="EMBL" id="SFS50794.1"/>
    </source>
</evidence>
<keyword evidence="3" id="KW-1003">Cell membrane</keyword>
<dbReference type="InterPro" id="IPR018456">
    <property type="entry name" value="PTR2_symporter_CS"/>
</dbReference>
<keyword evidence="6 9" id="KW-1133">Transmembrane helix</keyword>
<dbReference type="InterPro" id="IPR000109">
    <property type="entry name" value="POT_fam"/>
</dbReference>
<evidence type="ECO:0000259" key="10">
    <source>
        <dbReference type="PROSITE" id="PS50850"/>
    </source>
</evidence>
<dbReference type="GO" id="GO:0005886">
    <property type="term" value="C:plasma membrane"/>
    <property type="evidence" value="ECO:0007669"/>
    <property type="project" value="UniProtKB-SubCell"/>
</dbReference>
<dbReference type="PANTHER" id="PTHR23517:SF15">
    <property type="entry name" value="PROTON-DEPENDENT OLIGOPEPTIDE FAMILY TRANSPORT PROTEIN"/>
    <property type="match status" value="1"/>
</dbReference>
<dbReference type="OrthoDB" id="9772725at2"/>
<dbReference type="CDD" id="cd17346">
    <property type="entry name" value="MFS_DtpA_like"/>
    <property type="match status" value="1"/>
</dbReference>
<protein>
    <submittedName>
        <fullName evidence="11">Proton-dependent oligopeptide transporter, POT family</fullName>
    </submittedName>
</protein>
<dbReference type="AlphaFoldDB" id="A0A1I6QEC3"/>
<dbReference type="InterPro" id="IPR020846">
    <property type="entry name" value="MFS_dom"/>
</dbReference>
<feature type="transmembrane region" description="Helical" evidence="9">
    <location>
        <begin position="460"/>
        <end position="479"/>
    </location>
</feature>
<feature type="transmembrane region" description="Helical" evidence="9">
    <location>
        <begin position="500"/>
        <end position="521"/>
    </location>
</feature>
<dbReference type="PANTHER" id="PTHR23517">
    <property type="entry name" value="RESISTANCE PROTEIN MDTM, PUTATIVE-RELATED-RELATED"/>
    <property type="match status" value="1"/>
</dbReference>
<feature type="domain" description="Major facilitator superfamily (MFS) profile" evidence="10">
    <location>
        <begin position="29"/>
        <end position="561"/>
    </location>
</feature>
<comment type="similarity">
    <text evidence="8">Belongs to the major facilitator superfamily. Proton-dependent oligopeptide transporter (POT/PTR) (TC 2.A.17) family.</text>
</comment>
<keyword evidence="5" id="KW-0653">Protein transport</keyword>
<evidence type="ECO:0000256" key="3">
    <source>
        <dbReference type="ARBA" id="ARBA00022475"/>
    </source>
</evidence>
<proteinExistence type="inferred from homology"/>
<sequence length="568" mass="62776">MIQEKDEALVNHLAKQGVNDKMVMGHPASLFVLFFTEMWERFSYYGMRALLVTFLITEIAKGGWGWTNPQAMELYGWYTGLVYATPLLGGMLADRLTGYKKAILLGALTMTLGHASMALEGFSQNFFYLGLALMILGNGLFKPNISSMVGQLYPNTSAKKDAGYTIFYMGINAGAFLGSLLCGYIGEKVGWHYGFGLAGVFMFFGMLQFYFAQKIFGVIGDSPNPEKDPTVAALHTVRHGNEEREDLYKEFDEAGAKQNIESKLTDATEEEKVSVFKYLREAFANKIIRDRLIVVAVLILASVFFFLAFEQAGGSMTIFAKNYTQRVLDGAAGITFKWADAALTLLPILVVTFVLLKLAAKIIKQYPLTIIFTLISFFSIMLLGVWKIHREFTSDVTEVTVAWFQILNAFFIVTLASSFSKFWEKVWNPSGPIKFAMGLVLVGVGFLALSYGSLSIPQGAATASVSMIWLILAYFFHTTGELCVSPVGLSYMSKLSPKKFIGLIFGFWFLASAIANKLAGWSGGLIDKITEMYSMSTFFLIIAGLPIGAALLLLLFSGKLKKMMHGIN</sequence>
<dbReference type="GO" id="GO:0006857">
    <property type="term" value="P:oligopeptide transport"/>
    <property type="evidence" value="ECO:0007669"/>
    <property type="project" value="InterPro"/>
</dbReference>
<dbReference type="RefSeq" id="WP_093363839.1">
    <property type="nucleotide sequence ID" value="NZ_FOZZ01000002.1"/>
</dbReference>
<keyword evidence="7 9" id="KW-0472">Membrane</keyword>
<feature type="transmembrane region" description="Helical" evidence="9">
    <location>
        <begin position="192"/>
        <end position="212"/>
    </location>
</feature>
<evidence type="ECO:0000256" key="2">
    <source>
        <dbReference type="ARBA" id="ARBA00022448"/>
    </source>
</evidence>
<dbReference type="GO" id="GO:1904680">
    <property type="term" value="F:peptide transmembrane transporter activity"/>
    <property type="evidence" value="ECO:0007669"/>
    <property type="project" value="InterPro"/>
</dbReference>
<evidence type="ECO:0000256" key="8">
    <source>
        <dbReference type="RuleBase" id="RU003755"/>
    </source>
</evidence>
<dbReference type="SUPFAM" id="SSF103473">
    <property type="entry name" value="MFS general substrate transporter"/>
    <property type="match status" value="2"/>
</dbReference>
<dbReference type="Gene3D" id="1.20.1250.20">
    <property type="entry name" value="MFS general substrate transporter like domains"/>
    <property type="match status" value="3"/>
</dbReference>
<feature type="transmembrane region" description="Helical" evidence="9">
    <location>
        <begin position="435"/>
        <end position="454"/>
    </location>
</feature>
<keyword evidence="12" id="KW-1185">Reference proteome</keyword>
<evidence type="ECO:0000256" key="6">
    <source>
        <dbReference type="ARBA" id="ARBA00022989"/>
    </source>
</evidence>
<feature type="transmembrane region" description="Helical" evidence="9">
    <location>
        <begin position="75"/>
        <end position="93"/>
    </location>
</feature>
<feature type="transmembrane region" description="Helical" evidence="9">
    <location>
        <begin position="533"/>
        <end position="556"/>
    </location>
</feature>
<evidence type="ECO:0000256" key="9">
    <source>
        <dbReference type="SAM" id="Phobius"/>
    </source>
</evidence>